<keyword evidence="8" id="KW-1185">Reference proteome</keyword>
<evidence type="ECO:0000256" key="3">
    <source>
        <dbReference type="ARBA" id="ARBA00022801"/>
    </source>
</evidence>
<evidence type="ECO:0000256" key="1">
    <source>
        <dbReference type="ARBA" id="ARBA00001946"/>
    </source>
</evidence>
<dbReference type="GO" id="GO:0016787">
    <property type="term" value="F:hydrolase activity"/>
    <property type="evidence" value="ECO:0007669"/>
    <property type="project" value="UniProtKB-KW"/>
</dbReference>
<evidence type="ECO:0000256" key="5">
    <source>
        <dbReference type="RuleBase" id="RU003476"/>
    </source>
</evidence>
<evidence type="ECO:0000256" key="4">
    <source>
        <dbReference type="ARBA" id="ARBA00022842"/>
    </source>
</evidence>
<dbReference type="Gene3D" id="3.90.79.10">
    <property type="entry name" value="Nucleoside Triphosphate Pyrophosphohydrolase"/>
    <property type="match status" value="1"/>
</dbReference>
<gene>
    <name evidence="7" type="ORF">SAMN05216275_109109</name>
</gene>
<feature type="domain" description="Nudix hydrolase" evidence="6">
    <location>
        <begin position="11"/>
        <end position="139"/>
    </location>
</feature>
<evidence type="ECO:0000313" key="7">
    <source>
        <dbReference type="EMBL" id="SFJ47778.1"/>
    </source>
</evidence>
<name>A0A1I3RND7_9ACTN</name>
<dbReference type="InterPro" id="IPR020084">
    <property type="entry name" value="NUDIX_hydrolase_CS"/>
</dbReference>
<dbReference type="PANTHER" id="PTHR43046:SF12">
    <property type="entry name" value="GDP-MANNOSE MANNOSYL HYDROLASE"/>
    <property type="match status" value="1"/>
</dbReference>
<comment type="cofactor">
    <cofactor evidence="1">
        <name>Mg(2+)</name>
        <dbReference type="ChEBI" id="CHEBI:18420"/>
    </cofactor>
</comment>
<comment type="similarity">
    <text evidence="2 5">Belongs to the Nudix hydrolase family.</text>
</comment>
<reference evidence="8" key="1">
    <citation type="submission" date="2016-10" db="EMBL/GenBank/DDBJ databases">
        <authorList>
            <person name="Varghese N."/>
            <person name="Submissions S."/>
        </authorList>
    </citation>
    <scope>NUCLEOTIDE SEQUENCE [LARGE SCALE GENOMIC DNA]</scope>
    <source>
        <strain evidence="8">CGMCC 4.2126</strain>
    </source>
</reference>
<dbReference type="Pfam" id="PF00293">
    <property type="entry name" value="NUDIX"/>
    <property type="match status" value="1"/>
</dbReference>
<proteinExistence type="inferred from homology"/>
<evidence type="ECO:0000259" key="6">
    <source>
        <dbReference type="PROSITE" id="PS51462"/>
    </source>
</evidence>
<dbReference type="RefSeq" id="WP_093887728.1">
    <property type="nucleotide sequence ID" value="NZ_FOQY01000009.1"/>
</dbReference>
<organism evidence="7 8">
    <name type="scientific">Streptosporangium canum</name>
    <dbReference type="NCBI Taxonomy" id="324952"/>
    <lineage>
        <taxon>Bacteria</taxon>
        <taxon>Bacillati</taxon>
        <taxon>Actinomycetota</taxon>
        <taxon>Actinomycetes</taxon>
        <taxon>Streptosporangiales</taxon>
        <taxon>Streptosporangiaceae</taxon>
        <taxon>Streptosporangium</taxon>
    </lineage>
</organism>
<dbReference type="InterPro" id="IPR020476">
    <property type="entry name" value="Nudix_hydrolase"/>
</dbReference>
<dbReference type="AlphaFoldDB" id="A0A1I3RND7"/>
<dbReference type="PRINTS" id="PR00502">
    <property type="entry name" value="NUDIXFAMILY"/>
</dbReference>
<evidence type="ECO:0000256" key="2">
    <source>
        <dbReference type="ARBA" id="ARBA00005582"/>
    </source>
</evidence>
<dbReference type="GeneID" id="96298898"/>
<dbReference type="EMBL" id="FOQY01000009">
    <property type="protein sequence ID" value="SFJ47778.1"/>
    <property type="molecule type" value="Genomic_DNA"/>
</dbReference>
<keyword evidence="3 5" id="KW-0378">Hydrolase</keyword>
<dbReference type="PROSITE" id="PS51462">
    <property type="entry name" value="NUDIX"/>
    <property type="match status" value="1"/>
</dbReference>
<dbReference type="InterPro" id="IPR000086">
    <property type="entry name" value="NUDIX_hydrolase_dom"/>
</dbReference>
<protein>
    <submittedName>
        <fullName evidence="7">ADP-ribose pyrophosphatase YjhB, NUDIX family</fullName>
    </submittedName>
</protein>
<dbReference type="InterPro" id="IPR015797">
    <property type="entry name" value="NUDIX_hydrolase-like_dom_sf"/>
</dbReference>
<dbReference type="Proteomes" id="UP000199111">
    <property type="component" value="Unassembled WGS sequence"/>
</dbReference>
<accession>A0A1I3RND7</accession>
<sequence length="157" mass="16749">MSEQGGLPRARARAAAGALFFDEDGRVMIVHPSYKTDRDIPGGGVEPGETPYEACVREVGEELGIQPPIGRLLAVDWAPHPGVGDLILFVFDGGVLGADALRRITFADGELTGFGFHPVEDVDGLLNERLARRVKAAVAARELGGPAYLEYGRAVPR</sequence>
<dbReference type="SUPFAM" id="SSF55811">
    <property type="entry name" value="Nudix"/>
    <property type="match status" value="1"/>
</dbReference>
<keyword evidence="4" id="KW-0460">Magnesium</keyword>
<dbReference type="CDD" id="cd18876">
    <property type="entry name" value="NUDIX_Hydrolase"/>
    <property type="match status" value="1"/>
</dbReference>
<dbReference type="PANTHER" id="PTHR43046">
    <property type="entry name" value="GDP-MANNOSE MANNOSYL HYDROLASE"/>
    <property type="match status" value="1"/>
</dbReference>
<evidence type="ECO:0000313" key="8">
    <source>
        <dbReference type="Proteomes" id="UP000199111"/>
    </source>
</evidence>
<dbReference type="PROSITE" id="PS00893">
    <property type="entry name" value="NUDIX_BOX"/>
    <property type="match status" value="1"/>
</dbReference>